<dbReference type="RefSeq" id="WP_016811564.1">
    <property type="nucleotide sequence ID" value="NZ_BOQM01000001.1"/>
</dbReference>
<evidence type="ECO:0000313" key="1">
    <source>
        <dbReference type="EMBL" id="GIM81329.1"/>
    </source>
</evidence>
<proteinExistence type="predicted"/>
<gene>
    <name evidence="1" type="ORF">Sar04_01630</name>
</gene>
<name>A0ABQ4JKA0_SALAC</name>
<comment type="caution">
    <text evidence="1">The sequence shown here is derived from an EMBL/GenBank/DDBJ whole genome shotgun (WGS) entry which is preliminary data.</text>
</comment>
<sequence>MAAALSRLADRVIEVVTGVDAIRHRFAQVQHAARVEVRSFVTAPFVAVPPGTTRWNRRRSDRACGSGW</sequence>
<dbReference type="GeneID" id="93774271"/>
<organism evidence="1 2">
    <name type="scientific">Salinispora arenicola</name>
    <dbReference type="NCBI Taxonomy" id="168697"/>
    <lineage>
        <taxon>Bacteria</taxon>
        <taxon>Bacillati</taxon>
        <taxon>Actinomycetota</taxon>
        <taxon>Actinomycetes</taxon>
        <taxon>Micromonosporales</taxon>
        <taxon>Micromonosporaceae</taxon>
        <taxon>Salinispora</taxon>
    </lineage>
</organism>
<keyword evidence="2" id="KW-1185">Reference proteome</keyword>
<accession>A0ABQ4JKA0</accession>
<dbReference type="Proteomes" id="UP000677457">
    <property type="component" value="Unassembled WGS sequence"/>
</dbReference>
<protein>
    <submittedName>
        <fullName evidence="1">Uncharacterized protein</fullName>
    </submittedName>
</protein>
<reference evidence="1 2" key="1">
    <citation type="submission" date="2021-03" db="EMBL/GenBank/DDBJ databases">
        <title>Whole genome shotgun sequence of Salinispora arenicola NBRC 105043.</title>
        <authorList>
            <person name="Komaki H."/>
            <person name="Tamura T."/>
        </authorList>
    </citation>
    <scope>NUCLEOTIDE SEQUENCE [LARGE SCALE GENOMIC DNA]</scope>
    <source>
        <strain evidence="1 2">NBRC 105043</strain>
    </source>
</reference>
<dbReference type="EMBL" id="BOQM01000001">
    <property type="protein sequence ID" value="GIM81329.1"/>
    <property type="molecule type" value="Genomic_DNA"/>
</dbReference>
<evidence type="ECO:0000313" key="2">
    <source>
        <dbReference type="Proteomes" id="UP000677457"/>
    </source>
</evidence>